<evidence type="ECO:0000313" key="2">
    <source>
        <dbReference type="Proteomes" id="UP000474175"/>
    </source>
</evidence>
<dbReference type="AlphaFoldDB" id="A0A6L9LBG4"/>
<comment type="caution">
    <text evidence="1">The sequence shown here is derived from an EMBL/GenBank/DDBJ whole genome shotgun (WGS) entry which is preliminary data.</text>
</comment>
<dbReference type="EMBL" id="JAAFZH010000004">
    <property type="protein sequence ID" value="NDU95808.1"/>
    <property type="molecule type" value="Genomic_DNA"/>
</dbReference>
<sequence length="140" mass="15990">MKLKTLFCYGLLSLVGFSCDSLDVLGINQYQSIGTFDTKLEAQRVALELLLKQYDKLPANDFRKLGYTFRDVDPTMGNRHAMWYSRKEQRLGIEVDLHSGMTCTWYEVDKTTLEHIVKANLNLAGVDSLTKSTYNNSHCL</sequence>
<gene>
    <name evidence="1" type="ORF">GK108_13070</name>
</gene>
<organism evidence="1 2">
    <name type="scientific">Spirosoma terrae</name>
    <dbReference type="NCBI Taxonomy" id="1968276"/>
    <lineage>
        <taxon>Bacteria</taxon>
        <taxon>Pseudomonadati</taxon>
        <taxon>Bacteroidota</taxon>
        <taxon>Cytophagia</taxon>
        <taxon>Cytophagales</taxon>
        <taxon>Cytophagaceae</taxon>
        <taxon>Spirosoma</taxon>
    </lineage>
</organism>
<dbReference type="RefSeq" id="WP_163948537.1">
    <property type="nucleotide sequence ID" value="NZ_JAAFZH010000004.1"/>
</dbReference>
<accession>A0A6L9LBG4</accession>
<evidence type="ECO:0000313" key="1">
    <source>
        <dbReference type="EMBL" id="NDU95808.1"/>
    </source>
</evidence>
<proteinExistence type="predicted"/>
<keyword evidence="2" id="KW-1185">Reference proteome</keyword>
<reference evidence="1 2" key="1">
    <citation type="submission" date="2020-02" db="EMBL/GenBank/DDBJ databases">
        <title>Draft genome sequence of two Spirosoma agri KCTC 52727 and Spirosoma terrae KCTC 52035.</title>
        <authorList>
            <person name="Rojas J."/>
            <person name="Ambika Manirajan B."/>
            <person name="Suarez C."/>
            <person name="Ratering S."/>
            <person name="Schnell S."/>
        </authorList>
    </citation>
    <scope>NUCLEOTIDE SEQUENCE [LARGE SCALE GENOMIC DNA]</scope>
    <source>
        <strain evidence="1 2">KCTC 52035</strain>
    </source>
</reference>
<protein>
    <submittedName>
        <fullName evidence="1">Uncharacterized protein</fullName>
    </submittedName>
</protein>
<dbReference type="PROSITE" id="PS51257">
    <property type="entry name" value="PROKAR_LIPOPROTEIN"/>
    <property type="match status" value="1"/>
</dbReference>
<dbReference type="Proteomes" id="UP000474175">
    <property type="component" value="Unassembled WGS sequence"/>
</dbReference>
<name>A0A6L9LBG4_9BACT</name>